<evidence type="ECO:0000256" key="3">
    <source>
        <dbReference type="ARBA" id="ARBA00005790"/>
    </source>
</evidence>
<dbReference type="Pfam" id="PF00625">
    <property type="entry name" value="Guanylate_kin"/>
    <property type="match status" value="1"/>
</dbReference>
<dbReference type="PANTHER" id="PTHR23117">
    <property type="entry name" value="GUANYLATE KINASE-RELATED"/>
    <property type="match status" value="1"/>
</dbReference>
<sequence length="206" mass="22851">MSERGTLIVYSGPSGVGKGTLLQPYLAAHPQARLSVSVTTRDPRPGEVDGIHYWFITQERFDRLVAEGGLLEHASYSAHSYGTPRAQVEEQLAQGRDVILEIEVQGAMQIKRSFPDAVFVFILPPSLEELRRRLSGRGTEPPQVVEARLAAAIRELEYAKEYDYLIVNDDLQRAGAKLEAVIAASKCRAAGMLDYVERMVHCCEHA</sequence>
<dbReference type="FunFam" id="3.30.63.10:FF:000002">
    <property type="entry name" value="Guanylate kinase 1"/>
    <property type="match status" value="1"/>
</dbReference>
<dbReference type="GO" id="GO:0004385">
    <property type="term" value="F:GMP kinase activity"/>
    <property type="evidence" value="ECO:0007669"/>
    <property type="project" value="UniProtKB-UniRule"/>
</dbReference>
<dbReference type="InterPro" id="IPR027417">
    <property type="entry name" value="P-loop_NTPase"/>
</dbReference>
<comment type="caution">
    <text evidence="15">The sequence shown here is derived from an EMBL/GenBank/DDBJ whole genome shotgun (WGS) entry which is preliminary data.</text>
</comment>
<accession>A0A9D1WR81</accession>
<evidence type="ECO:0000313" key="15">
    <source>
        <dbReference type="EMBL" id="HIX65754.1"/>
    </source>
</evidence>
<dbReference type="GO" id="GO:0005524">
    <property type="term" value="F:ATP binding"/>
    <property type="evidence" value="ECO:0007669"/>
    <property type="project" value="UniProtKB-UniRule"/>
</dbReference>
<gene>
    <name evidence="13 15" type="primary">gmk</name>
    <name evidence="15" type="ORF">H9736_05835</name>
</gene>
<keyword evidence="6 13" id="KW-0963">Cytoplasm</keyword>
<dbReference type="InterPro" id="IPR020590">
    <property type="entry name" value="Guanylate_kinase_CS"/>
</dbReference>
<dbReference type="SUPFAM" id="SSF52540">
    <property type="entry name" value="P-loop containing nucleoside triphosphate hydrolases"/>
    <property type="match status" value="1"/>
</dbReference>
<dbReference type="InterPro" id="IPR008145">
    <property type="entry name" value="GK/Ca_channel_bsu"/>
</dbReference>
<dbReference type="Gene3D" id="3.30.63.10">
    <property type="entry name" value="Guanylate Kinase phosphate binding domain"/>
    <property type="match status" value="1"/>
</dbReference>
<dbReference type="AlphaFoldDB" id="A0A9D1WR81"/>
<comment type="catalytic activity">
    <reaction evidence="12 13">
        <text>GMP + ATP = GDP + ADP</text>
        <dbReference type="Rhea" id="RHEA:20780"/>
        <dbReference type="ChEBI" id="CHEBI:30616"/>
        <dbReference type="ChEBI" id="CHEBI:58115"/>
        <dbReference type="ChEBI" id="CHEBI:58189"/>
        <dbReference type="ChEBI" id="CHEBI:456216"/>
        <dbReference type="EC" id="2.7.4.8"/>
    </reaction>
</comment>
<keyword evidence="7 13" id="KW-0808">Transferase</keyword>
<dbReference type="EMBL" id="DXES01000125">
    <property type="protein sequence ID" value="HIX65754.1"/>
    <property type="molecule type" value="Genomic_DNA"/>
</dbReference>
<protein>
    <recommendedName>
        <fullName evidence="5 13">Guanylate kinase</fullName>
        <ecNumber evidence="4 13">2.7.4.8</ecNumber>
    </recommendedName>
    <alternativeName>
        <fullName evidence="11 13">GMP kinase</fullName>
    </alternativeName>
</protein>
<dbReference type="FunFam" id="3.40.50.300:FF:000855">
    <property type="entry name" value="Guanylate kinase"/>
    <property type="match status" value="1"/>
</dbReference>
<dbReference type="InterPro" id="IPR008144">
    <property type="entry name" value="Guanylate_kin-like_dom"/>
</dbReference>
<evidence type="ECO:0000256" key="2">
    <source>
        <dbReference type="ARBA" id="ARBA00004496"/>
    </source>
</evidence>
<evidence type="ECO:0000256" key="7">
    <source>
        <dbReference type="ARBA" id="ARBA00022679"/>
    </source>
</evidence>
<keyword evidence="10 13" id="KW-0067">ATP-binding</keyword>
<evidence type="ECO:0000256" key="4">
    <source>
        <dbReference type="ARBA" id="ARBA00012961"/>
    </source>
</evidence>
<comment type="similarity">
    <text evidence="3 13">Belongs to the guanylate kinase family.</text>
</comment>
<evidence type="ECO:0000256" key="6">
    <source>
        <dbReference type="ARBA" id="ARBA00022490"/>
    </source>
</evidence>
<evidence type="ECO:0000256" key="10">
    <source>
        <dbReference type="ARBA" id="ARBA00022840"/>
    </source>
</evidence>
<dbReference type="CDD" id="cd00071">
    <property type="entry name" value="GMPK"/>
    <property type="match status" value="1"/>
</dbReference>
<evidence type="ECO:0000256" key="13">
    <source>
        <dbReference type="HAMAP-Rule" id="MF_00328"/>
    </source>
</evidence>
<dbReference type="Proteomes" id="UP000886800">
    <property type="component" value="Unassembled WGS sequence"/>
</dbReference>
<evidence type="ECO:0000256" key="12">
    <source>
        <dbReference type="ARBA" id="ARBA00048594"/>
    </source>
</evidence>
<evidence type="ECO:0000256" key="11">
    <source>
        <dbReference type="ARBA" id="ARBA00030128"/>
    </source>
</evidence>
<dbReference type="EC" id="2.7.4.8" evidence="4 13"/>
<proteinExistence type="inferred from homology"/>
<dbReference type="PANTHER" id="PTHR23117:SF13">
    <property type="entry name" value="GUANYLATE KINASE"/>
    <property type="match status" value="1"/>
</dbReference>
<organism evidence="15 16">
    <name type="scientific">Candidatus Anaerotruncus excrementipullorum</name>
    <dbReference type="NCBI Taxonomy" id="2838465"/>
    <lineage>
        <taxon>Bacteria</taxon>
        <taxon>Bacillati</taxon>
        <taxon>Bacillota</taxon>
        <taxon>Clostridia</taxon>
        <taxon>Eubacteriales</taxon>
        <taxon>Oscillospiraceae</taxon>
        <taxon>Anaerotruncus</taxon>
    </lineage>
</organism>
<feature type="binding site" evidence="13">
    <location>
        <begin position="12"/>
        <end position="19"/>
    </location>
    <ligand>
        <name>ATP</name>
        <dbReference type="ChEBI" id="CHEBI:30616"/>
    </ligand>
</feature>
<dbReference type="HAMAP" id="MF_00328">
    <property type="entry name" value="Guanylate_kinase"/>
    <property type="match status" value="1"/>
</dbReference>
<dbReference type="Gene3D" id="3.40.50.300">
    <property type="entry name" value="P-loop containing nucleotide triphosphate hydrolases"/>
    <property type="match status" value="1"/>
</dbReference>
<name>A0A9D1WR81_9FIRM</name>
<feature type="domain" description="Guanylate kinase-like" evidence="14">
    <location>
        <begin position="5"/>
        <end position="183"/>
    </location>
</feature>
<keyword evidence="8 13" id="KW-0547">Nucleotide-binding</keyword>
<evidence type="ECO:0000256" key="1">
    <source>
        <dbReference type="ARBA" id="ARBA00003531"/>
    </source>
</evidence>
<dbReference type="GO" id="GO:0005829">
    <property type="term" value="C:cytosol"/>
    <property type="evidence" value="ECO:0007669"/>
    <property type="project" value="TreeGrafter"/>
</dbReference>
<keyword evidence="9 13" id="KW-0418">Kinase</keyword>
<dbReference type="PROSITE" id="PS50052">
    <property type="entry name" value="GUANYLATE_KINASE_2"/>
    <property type="match status" value="1"/>
</dbReference>
<evidence type="ECO:0000256" key="9">
    <source>
        <dbReference type="ARBA" id="ARBA00022777"/>
    </source>
</evidence>
<evidence type="ECO:0000256" key="5">
    <source>
        <dbReference type="ARBA" id="ARBA00016296"/>
    </source>
</evidence>
<comment type="subcellular location">
    <subcellularLocation>
        <location evidence="2 13">Cytoplasm</location>
    </subcellularLocation>
</comment>
<dbReference type="PROSITE" id="PS00856">
    <property type="entry name" value="GUANYLATE_KINASE_1"/>
    <property type="match status" value="1"/>
</dbReference>
<reference evidence="15" key="2">
    <citation type="submission" date="2021-04" db="EMBL/GenBank/DDBJ databases">
        <authorList>
            <person name="Gilroy R."/>
        </authorList>
    </citation>
    <scope>NUCLEOTIDE SEQUENCE</scope>
    <source>
        <strain evidence="15">CHK188-5543</strain>
    </source>
</reference>
<evidence type="ECO:0000256" key="8">
    <source>
        <dbReference type="ARBA" id="ARBA00022741"/>
    </source>
</evidence>
<reference evidence="15" key="1">
    <citation type="journal article" date="2021" name="PeerJ">
        <title>Extensive microbial diversity within the chicken gut microbiome revealed by metagenomics and culture.</title>
        <authorList>
            <person name="Gilroy R."/>
            <person name="Ravi A."/>
            <person name="Getino M."/>
            <person name="Pursley I."/>
            <person name="Horton D.L."/>
            <person name="Alikhan N.F."/>
            <person name="Baker D."/>
            <person name="Gharbi K."/>
            <person name="Hall N."/>
            <person name="Watson M."/>
            <person name="Adriaenssens E.M."/>
            <person name="Foster-Nyarko E."/>
            <person name="Jarju S."/>
            <person name="Secka A."/>
            <person name="Antonio M."/>
            <person name="Oren A."/>
            <person name="Chaudhuri R.R."/>
            <person name="La Ragione R."/>
            <person name="Hildebrand F."/>
            <person name="Pallen M.J."/>
        </authorList>
    </citation>
    <scope>NUCLEOTIDE SEQUENCE</scope>
    <source>
        <strain evidence="15">CHK188-5543</strain>
    </source>
</reference>
<comment type="function">
    <text evidence="1 13">Essential for recycling GMP and indirectly, cGMP.</text>
</comment>
<evidence type="ECO:0000313" key="16">
    <source>
        <dbReference type="Proteomes" id="UP000886800"/>
    </source>
</evidence>
<dbReference type="SMART" id="SM00072">
    <property type="entry name" value="GuKc"/>
    <property type="match status" value="1"/>
</dbReference>
<dbReference type="NCBIfam" id="TIGR03263">
    <property type="entry name" value="guanyl_kin"/>
    <property type="match status" value="1"/>
</dbReference>
<evidence type="ECO:0000259" key="14">
    <source>
        <dbReference type="PROSITE" id="PS50052"/>
    </source>
</evidence>
<dbReference type="InterPro" id="IPR017665">
    <property type="entry name" value="Guanylate_kinase"/>
</dbReference>